<dbReference type="RefSeq" id="WP_336545006.1">
    <property type="nucleotide sequence ID" value="NZ_JBBBDM010000003.1"/>
</dbReference>
<gene>
    <name evidence="1" type="ORF">V8201_08505</name>
</gene>
<dbReference type="Proteomes" id="UP001367771">
    <property type="component" value="Unassembled WGS sequence"/>
</dbReference>
<accession>A0ABU8H297</accession>
<evidence type="ECO:0000313" key="2">
    <source>
        <dbReference type="Proteomes" id="UP001367771"/>
    </source>
</evidence>
<comment type="caution">
    <text evidence="1">The sequence shown here is derived from an EMBL/GenBank/DDBJ whole genome shotgun (WGS) entry which is preliminary data.</text>
</comment>
<name>A0ABU8H297_9SPHN</name>
<evidence type="ECO:0000313" key="1">
    <source>
        <dbReference type="EMBL" id="MEI5687115.1"/>
    </source>
</evidence>
<organism evidence="1 2">
    <name type="scientific">Sphingomonas kyungheensis</name>
    <dbReference type="NCBI Taxonomy" id="1069987"/>
    <lineage>
        <taxon>Bacteria</taxon>
        <taxon>Pseudomonadati</taxon>
        <taxon>Pseudomonadota</taxon>
        <taxon>Alphaproteobacteria</taxon>
        <taxon>Sphingomonadales</taxon>
        <taxon>Sphingomonadaceae</taxon>
        <taxon>Sphingomonas</taxon>
    </lineage>
</organism>
<reference evidence="1 2" key="1">
    <citation type="journal article" date="2013" name="Int. J. Syst. Evol. Microbiol.">
        <title>Sphingomonas kyungheensis sp. nov., a bacterium with ginsenoside-converting activity isolated from soil of a ginseng field.</title>
        <authorList>
            <person name="Son H.M."/>
            <person name="Yang J.E."/>
            <person name="Park Y."/>
            <person name="Han C.K."/>
            <person name="Kim S.G."/>
            <person name="Kook M."/>
            <person name="Yi T.H."/>
        </authorList>
    </citation>
    <scope>NUCLEOTIDE SEQUENCE [LARGE SCALE GENOMIC DNA]</scope>
    <source>
        <strain evidence="1 2">LMG 26582</strain>
    </source>
</reference>
<protein>
    <submittedName>
        <fullName evidence="1">Uncharacterized protein</fullName>
    </submittedName>
</protein>
<keyword evidence="2" id="KW-1185">Reference proteome</keyword>
<dbReference type="EMBL" id="JBBBDM010000003">
    <property type="protein sequence ID" value="MEI5687115.1"/>
    <property type="molecule type" value="Genomic_DNA"/>
</dbReference>
<sequence length="129" mass="14475">MNFSRKVNSRYQPSSLDEIQDYLSTLVTAAPSFVFKDWWATDRTIDSEFAVLGEALQNVREELGEARYAKAVDLAARAKALFVDDPGDDNGKTVIGCHLLWDIDDIIEESYKDQPSARPSNDEGQVTED</sequence>
<proteinExistence type="predicted"/>